<feature type="region of interest" description="Disordered" evidence="11">
    <location>
        <begin position="294"/>
        <end position="367"/>
    </location>
</feature>
<reference evidence="16" key="2">
    <citation type="journal article" date="2016" name="G3 (Bethesda)">
        <title>Genome Evolution in Three Species of Cactophilic Drosophila.</title>
        <authorList>
            <person name="Sanchez-Flores A."/>
            <person name="Penazola F."/>
            <person name="Carpinteyro-Ponce J."/>
            <person name="Nazario-Yepiz N."/>
            <person name="Abreu-Goodger C."/>
            <person name="Machado C.A."/>
            <person name="Markow T.A."/>
        </authorList>
    </citation>
    <scope>NUCLEOTIDE SEQUENCE [LARGE SCALE GENOMIC DNA]</scope>
</reference>
<dbReference type="SMART" id="SM00570">
    <property type="entry name" value="AWS"/>
    <property type="match status" value="1"/>
</dbReference>
<feature type="region of interest" description="Disordered" evidence="11">
    <location>
        <begin position="533"/>
        <end position="564"/>
    </location>
</feature>
<feature type="compositionally biased region" description="Acidic residues" evidence="11">
    <location>
        <begin position="1116"/>
        <end position="1144"/>
    </location>
</feature>
<feature type="domain" description="SET" evidence="13">
    <location>
        <begin position="973"/>
        <end position="1090"/>
    </location>
</feature>
<feature type="domain" description="AWS" evidence="15">
    <location>
        <begin position="918"/>
        <end position="971"/>
    </location>
</feature>
<evidence type="ECO:0000256" key="2">
    <source>
        <dbReference type="ARBA" id="ARBA00004286"/>
    </source>
</evidence>
<dbReference type="PANTHER" id="PTHR46711:SF1">
    <property type="entry name" value="HISTONE-LYSINE N-METHYLTRANSFERASE SETD2"/>
    <property type="match status" value="1"/>
</dbReference>
<feature type="compositionally biased region" description="Basic residues" evidence="11">
    <location>
        <begin position="837"/>
        <end position="846"/>
    </location>
</feature>
<evidence type="ECO:0000259" key="14">
    <source>
        <dbReference type="PROSITE" id="PS50868"/>
    </source>
</evidence>
<feature type="compositionally biased region" description="Basic and acidic residues" evidence="11">
    <location>
        <begin position="1423"/>
        <end position="1449"/>
    </location>
</feature>
<feature type="compositionally biased region" description="Polar residues" evidence="11">
    <location>
        <begin position="396"/>
        <end position="416"/>
    </location>
</feature>
<dbReference type="PANTHER" id="PTHR46711">
    <property type="entry name" value="HISTONE-LYSINE N-METHYLTRANSFERASE SETD2"/>
    <property type="match status" value="1"/>
</dbReference>
<feature type="region of interest" description="Disordered" evidence="11">
    <location>
        <begin position="76"/>
        <end position="98"/>
    </location>
</feature>
<dbReference type="PROSITE" id="PS50020">
    <property type="entry name" value="WW_DOMAIN_2"/>
    <property type="match status" value="1"/>
</dbReference>
<feature type="region of interest" description="Disordered" evidence="11">
    <location>
        <begin position="119"/>
        <end position="163"/>
    </location>
</feature>
<feature type="region of interest" description="Disordered" evidence="11">
    <location>
        <begin position="1"/>
        <end position="49"/>
    </location>
</feature>
<reference evidence="17" key="3">
    <citation type="submission" date="2025-08" db="UniProtKB">
        <authorList>
            <consortium name="RefSeq"/>
        </authorList>
    </citation>
    <scope>IDENTIFICATION</scope>
    <source>
        <tissue evidence="17">Whole organism</tissue>
    </source>
</reference>
<dbReference type="Proteomes" id="UP000694904">
    <property type="component" value="Chromosome X"/>
</dbReference>
<feature type="compositionally biased region" description="Basic residues" evidence="11">
    <location>
        <begin position="1156"/>
        <end position="1172"/>
    </location>
</feature>
<feature type="domain" description="WW" evidence="12">
    <location>
        <begin position="1577"/>
        <end position="1610"/>
    </location>
</feature>
<dbReference type="InterPro" id="IPR003616">
    <property type="entry name" value="Post-SET_dom"/>
</dbReference>
<evidence type="ECO:0000256" key="8">
    <source>
        <dbReference type="ARBA" id="ARBA00023015"/>
    </source>
</evidence>
<feature type="compositionally biased region" description="Low complexity" evidence="11">
    <location>
        <begin position="718"/>
        <end position="745"/>
    </location>
</feature>
<feature type="compositionally biased region" description="Polar residues" evidence="11">
    <location>
        <begin position="541"/>
        <end position="551"/>
    </location>
</feature>
<feature type="compositionally biased region" description="Low complexity" evidence="11">
    <location>
        <begin position="853"/>
        <end position="866"/>
    </location>
</feature>
<evidence type="ECO:0000256" key="11">
    <source>
        <dbReference type="SAM" id="MobiDB-lite"/>
    </source>
</evidence>
<dbReference type="GeneID" id="108619464"/>
<feature type="region of interest" description="Disordered" evidence="11">
    <location>
        <begin position="396"/>
        <end position="427"/>
    </location>
</feature>
<reference evidence="16" key="1">
    <citation type="journal article" date="1997" name="Nucleic Acids Res.">
        <title>tRNAscan-SE: a program for improved detection of transfer RNA genes in genomic sequence.</title>
        <authorList>
            <person name="Lowe T.M."/>
            <person name="Eddy S.R."/>
        </authorList>
    </citation>
    <scope>NUCLEOTIDE SEQUENCE [LARGE SCALE GENOMIC DNA]</scope>
</reference>
<dbReference type="SUPFAM" id="SSF51045">
    <property type="entry name" value="WW domain"/>
    <property type="match status" value="1"/>
</dbReference>
<feature type="compositionally biased region" description="Polar residues" evidence="11">
    <location>
        <begin position="1"/>
        <end position="10"/>
    </location>
</feature>
<dbReference type="Pfam" id="PF00856">
    <property type="entry name" value="SET"/>
    <property type="match status" value="1"/>
</dbReference>
<evidence type="ECO:0000256" key="6">
    <source>
        <dbReference type="ARBA" id="ARBA00022679"/>
    </source>
</evidence>
<dbReference type="PROSITE" id="PS51215">
    <property type="entry name" value="AWS"/>
    <property type="match status" value="1"/>
</dbReference>
<feature type="compositionally biased region" description="Low complexity" evidence="11">
    <location>
        <begin position="610"/>
        <end position="657"/>
    </location>
</feature>
<feature type="compositionally biased region" description="Polar residues" evidence="11">
    <location>
        <begin position="88"/>
        <end position="98"/>
    </location>
</feature>
<dbReference type="PROSITE" id="PS50280">
    <property type="entry name" value="SET"/>
    <property type="match status" value="1"/>
</dbReference>
<evidence type="ECO:0000313" key="16">
    <source>
        <dbReference type="Proteomes" id="UP000694904"/>
    </source>
</evidence>
<feature type="region of interest" description="Disordered" evidence="11">
    <location>
        <begin position="1796"/>
        <end position="1840"/>
    </location>
</feature>
<feature type="compositionally biased region" description="Basic residues" evidence="11">
    <location>
        <begin position="1823"/>
        <end position="1836"/>
    </location>
</feature>
<sequence length="1939" mass="216463">MDEPTSSKVTNAPAKLTTPRKCLGSPPKSSPQPTETETPAEDIGAESFAECVPTVSPTLNDCRRSSRKKVIKFDVRKLLNKNRKANKSSTDAPVPATSTRCSLDVRDVAAATTTPAAAADLQVPTSSPSLSSAEPFAKTKPRECQTPEQGCREESDLAEKQSERDLLFRKQRKSGRNHSAQAALTAQVIDGGTVENSRSITCVDSATNSTTAYGGINAYTDYLLKTKFRHKLRVNVKRETMPPLPNRALNEPKPPLDITGINMKTDTIVKLPTDKQSQEAQQTPATNVKVMLRKYKKNQRRQGESETDAPKKILTVGADKQLPQLKPQSTSSLREENAEKEQVEDCAGPVPSARRRSNRSSLRGSTNGCKMTLEETFAEIAAVSSKIVLESKSYEQESQPAATTDLNKHNISNSPKSGLLPQLDDESESICKLESQQEMPNTDIQSELGFASKSNQASTDLSIVVSTVESEQQANNIATSEQKHSIDNLCSTQMESSSSTSSASVPIVSDTASCIEKSLGPLEADPKLETAEQIAGEEKTNPSSISTASSNVDEKINQEKEKTTSVVECDALFKAMDKASAQMRQEEKTKKKLKLEKRSGKPEQEQESHNNTNANATTSINTDTNTINTDTNTDINTINTDTSTTTITNTNIDSSSAESAICKDRAEDSLTLSTDKEGNSQSPLKAEQANPEPDPVSQAKAKNVSGKDASESKRLSNSLSCQDSIDSDSSASQCKVSEASESSESIGGGNKLPSCGIPTPTAELTDLAQIIEDGDYKPDNGQESQEDEFARCVANIETPITTPSTSPQPSNSATDDAAGNGNDNGNDTSNDNGKGNAVRRSHRIKQKPQLPRSSLSSMSSFSNVNNQSTVPVSLEDQLAELAIIDAINEQFLRQHGLNSFQLLQDNYYHCARQVSKENAEMQCDCFLTGDEEAMGHLCCGAGCINRMLMIECGPLCTYGDRCTNKRFQQHQGWPCRVFRTKKKGCGITAEMLIPPGEFIMEYVGEVIDSEEFERRQHHYSQIRNRHYYFMALRGEAIIDATVKGNISRYINHSCDPNAETQKWTVNGELRIGFFSVKTILPGEEITFDYQYQRYGRDAQRCYCESENCRGWIGGEPDSDEGEQLDAESGSESEELDEQEPELEPEQAQGVEAADKKGHKPKATKLTKPKASKSSKVAASAPRKKPTKPKDREYKAGRWLRPSGSSIGDKFASHMPDKREDPDVLAQLRQLNRSGLKNQANTLSFSRCMVRAKLLETRLELLGVLTHGELPCRRLFLDYHGLRLLHAWISESGNDHQLRLALIEALESLPIPNKTMLNDSRVYQSVELWSTSLAKGRSKKQKATQEQQSKPNAELDALRQRMVALLQKWSALPETFRIPKRERIEQMKEHEREADRQQQTPYAATALEDSNSNSASATLNSDPYRQDRFRRDTSNRYEKPKPQLKERNGRGEGATGISHGMVNSDPRCQSDNLRRAMTKKMRRSLFEQKAAKDKADRRMWNRDRREHEVRCEYFGADLSTDPKQLPFYQDTETKEWFNSEDMPVAAPLRCGKASDDISDEQSPEHGDDVKYKLPANVEPLPPSWHFHVTPEGDIFYYNLRDRIPQWEPPNAQQRLENLIDDSPVKEKPAEKKEVNPDVLVDIDEDYVGSLSPKSLRQYIEAKVQERREIRRKRLVSVCMISPRREEDRIHNQQESRKYKENKEKIRRRKELFRRTNSEANNAEPAGADQTSDVVPIQDYLYSSDEESQPNPACAAQPLSDIVVNGNDNARVDQIVALNASKNSSKSEESIHNITLGLTSSDSDADSPLNTKRKLPMPPQLTDSKKKHRDDRERKRKTSLSSSSSSVEKFRFEISGHVAEFLRPYRKDSCHMGRIVSDEDYKFLIKRLSHHITTKEMRYCDSTGNQLACTESVKNKSYEFINQYMRKKGPVYQKPSDEPDY</sequence>
<evidence type="ECO:0000313" key="17">
    <source>
        <dbReference type="RefSeq" id="XP_017871544.1"/>
    </source>
</evidence>
<feature type="compositionally biased region" description="Basic and acidic residues" evidence="11">
    <location>
        <begin position="140"/>
        <end position="163"/>
    </location>
</feature>
<gene>
    <name evidence="17" type="primary">LOC108619464</name>
</gene>
<dbReference type="Pfam" id="PF17907">
    <property type="entry name" value="AWS"/>
    <property type="match status" value="1"/>
</dbReference>
<feature type="compositionally biased region" description="Basic and acidic residues" evidence="11">
    <location>
        <begin position="661"/>
        <end position="678"/>
    </location>
</feature>
<keyword evidence="4" id="KW-0158">Chromosome</keyword>
<dbReference type="InterPro" id="IPR001202">
    <property type="entry name" value="WW_dom"/>
</dbReference>
<dbReference type="InterPro" id="IPR001214">
    <property type="entry name" value="SET_dom"/>
</dbReference>
<protein>
    <recommendedName>
        <fullName evidence="3">[histone H3]-lysine(36) N-trimethyltransferase</fullName>
        <ecNumber evidence="3">2.1.1.359</ecNumber>
    </recommendedName>
</protein>
<keyword evidence="16" id="KW-1185">Reference proteome</keyword>
<dbReference type="CDD" id="cd19172">
    <property type="entry name" value="SET_SETD2"/>
    <property type="match status" value="1"/>
</dbReference>
<evidence type="ECO:0000256" key="1">
    <source>
        <dbReference type="ARBA" id="ARBA00004123"/>
    </source>
</evidence>
<keyword evidence="10" id="KW-0539">Nucleus</keyword>
<dbReference type="SMART" id="SM00508">
    <property type="entry name" value="PostSET"/>
    <property type="match status" value="1"/>
</dbReference>
<evidence type="ECO:0000256" key="7">
    <source>
        <dbReference type="ARBA" id="ARBA00022691"/>
    </source>
</evidence>
<evidence type="ECO:0000256" key="5">
    <source>
        <dbReference type="ARBA" id="ARBA00022603"/>
    </source>
</evidence>
<keyword evidence="6" id="KW-0808">Transferase</keyword>
<dbReference type="InterPro" id="IPR013257">
    <property type="entry name" value="SRI"/>
</dbReference>
<keyword evidence="5" id="KW-0489">Methyltransferase</keyword>
<feature type="region of interest" description="Disordered" evidence="11">
    <location>
        <begin position="1405"/>
        <end position="1468"/>
    </location>
</feature>
<evidence type="ECO:0000259" key="13">
    <source>
        <dbReference type="PROSITE" id="PS50280"/>
    </source>
</evidence>
<name>A0ABM1PWF8_DROAR</name>
<keyword evidence="7" id="KW-0949">S-adenosyl-L-methionine</keyword>
<dbReference type="InterPro" id="IPR044437">
    <property type="entry name" value="SETD2/Set2_SET"/>
</dbReference>
<evidence type="ECO:0000259" key="15">
    <source>
        <dbReference type="PROSITE" id="PS51215"/>
    </source>
</evidence>
<dbReference type="SUPFAM" id="SSF82199">
    <property type="entry name" value="SET domain"/>
    <property type="match status" value="1"/>
</dbReference>
<keyword evidence="8" id="KW-0805">Transcription regulation</keyword>
<evidence type="ECO:0000256" key="3">
    <source>
        <dbReference type="ARBA" id="ARBA00012178"/>
    </source>
</evidence>
<feature type="region of interest" description="Disordered" evidence="11">
    <location>
        <begin position="1687"/>
        <end position="1733"/>
    </location>
</feature>
<accession>A0ABM1PWF8</accession>
<feature type="compositionally biased region" description="Basic and acidic residues" evidence="11">
    <location>
        <begin position="301"/>
        <end position="311"/>
    </location>
</feature>
<dbReference type="RefSeq" id="XP_017871544.1">
    <property type="nucleotide sequence ID" value="XM_018016055.1"/>
</dbReference>
<dbReference type="InterPro" id="IPR042294">
    <property type="entry name" value="SETD2_animal"/>
</dbReference>
<feature type="compositionally biased region" description="Polar residues" evidence="11">
    <location>
        <begin position="123"/>
        <end position="132"/>
    </location>
</feature>
<dbReference type="Gene3D" id="1.10.1740.100">
    <property type="entry name" value="Set2, Rpb1 interacting domain"/>
    <property type="match status" value="1"/>
</dbReference>
<feature type="region of interest" description="Disordered" evidence="11">
    <location>
        <begin position="1112"/>
        <end position="1195"/>
    </location>
</feature>
<dbReference type="EC" id="2.1.1.359" evidence="3"/>
<dbReference type="InterPro" id="IPR006560">
    <property type="entry name" value="AWS_dom"/>
</dbReference>
<dbReference type="InterPro" id="IPR046341">
    <property type="entry name" value="SET_dom_sf"/>
</dbReference>
<dbReference type="CDD" id="cd00201">
    <property type="entry name" value="WW"/>
    <property type="match status" value="1"/>
</dbReference>
<comment type="subcellular location">
    <subcellularLocation>
        <location evidence="2">Chromosome</location>
    </subcellularLocation>
    <subcellularLocation>
        <location evidence="1">Nucleus</location>
    </subcellularLocation>
</comment>
<dbReference type="PROSITE" id="PS50868">
    <property type="entry name" value="POST_SET"/>
    <property type="match status" value="1"/>
</dbReference>
<feature type="domain" description="Post-SET" evidence="14">
    <location>
        <begin position="1097"/>
        <end position="1113"/>
    </location>
</feature>
<dbReference type="SMART" id="SM00317">
    <property type="entry name" value="SET"/>
    <property type="match status" value="1"/>
</dbReference>
<feature type="compositionally biased region" description="Basic and acidic residues" evidence="11">
    <location>
        <begin position="1687"/>
        <end position="1702"/>
    </location>
</feature>
<evidence type="ECO:0000256" key="9">
    <source>
        <dbReference type="ARBA" id="ARBA00023163"/>
    </source>
</evidence>
<proteinExistence type="predicted"/>
<dbReference type="Gene3D" id="2.20.70.10">
    <property type="match status" value="1"/>
</dbReference>
<feature type="region of interest" description="Disordered" evidence="11">
    <location>
        <begin position="799"/>
        <end position="866"/>
    </location>
</feature>
<evidence type="ECO:0000259" key="12">
    <source>
        <dbReference type="PROSITE" id="PS50020"/>
    </source>
</evidence>
<dbReference type="SMART" id="SM00456">
    <property type="entry name" value="WW"/>
    <property type="match status" value="1"/>
</dbReference>
<keyword evidence="9" id="KW-0804">Transcription</keyword>
<feature type="compositionally biased region" description="Basic and acidic residues" evidence="11">
    <location>
        <begin position="333"/>
        <end position="343"/>
    </location>
</feature>
<dbReference type="Pfam" id="PF00397">
    <property type="entry name" value="WW"/>
    <property type="match status" value="1"/>
</dbReference>
<dbReference type="Gene3D" id="2.170.270.10">
    <property type="entry name" value="SET domain"/>
    <property type="match status" value="1"/>
</dbReference>
<dbReference type="InterPro" id="IPR036020">
    <property type="entry name" value="WW_dom_sf"/>
</dbReference>
<dbReference type="Pfam" id="PF08236">
    <property type="entry name" value="SRI"/>
    <property type="match status" value="1"/>
</dbReference>
<feature type="compositionally biased region" description="Basic and acidic residues" evidence="11">
    <location>
        <begin position="596"/>
        <end position="608"/>
    </location>
</feature>
<evidence type="ECO:0000256" key="10">
    <source>
        <dbReference type="ARBA" id="ARBA00023242"/>
    </source>
</evidence>
<organism evidence="16 17">
    <name type="scientific">Drosophila arizonae</name>
    <name type="common">Fruit fly</name>
    <dbReference type="NCBI Taxonomy" id="7263"/>
    <lineage>
        <taxon>Eukaryota</taxon>
        <taxon>Metazoa</taxon>
        <taxon>Ecdysozoa</taxon>
        <taxon>Arthropoda</taxon>
        <taxon>Hexapoda</taxon>
        <taxon>Insecta</taxon>
        <taxon>Pterygota</taxon>
        <taxon>Neoptera</taxon>
        <taxon>Endopterygota</taxon>
        <taxon>Diptera</taxon>
        <taxon>Brachycera</taxon>
        <taxon>Muscomorpha</taxon>
        <taxon>Ephydroidea</taxon>
        <taxon>Drosophilidae</taxon>
        <taxon>Drosophila</taxon>
    </lineage>
</organism>
<evidence type="ECO:0000256" key="4">
    <source>
        <dbReference type="ARBA" id="ARBA00022454"/>
    </source>
</evidence>
<feature type="compositionally biased region" description="Low complexity" evidence="11">
    <location>
        <begin position="799"/>
        <end position="836"/>
    </location>
</feature>
<feature type="compositionally biased region" description="Basic and acidic residues" evidence="11">
    <location>
        <begin position="552"/>
        <end position="563"/>
    </location>
</feature>
<dbReference type="InterPro" id="IPR038190">
    <property type="entry name" value="SRI_sf"/>
</dbReference>
<feature type="region of interest" description="Disordered" evidence="11">
    <location>
        <begin position="580"/>
        <end position="760"/>
    </location>
</feature>